<dbReference type="PANTHER" id="PTHR30595">
    <property type="entry name" value="GLPR-RELATED TRANSCRIPTIONAL REPRESSOR"/>
    <property type="match status" value="1"/>
</dbReference>
<evidence type="ECO:0000259" key="1">
    <source>
        <dbReference type="Pfam" id="PF04326"/>
    </source>
</evidence>
<dbReference type="InterPro" id="IPR007421">
    <property type="entry name" value="Schlafen_AlbA_2_dom"/>
</dbReference>
<dbReference type="EMBL" id="CP001687">
    <property type="protein sequence ID" value="ACV11885.1"/>
    <property type="molecule type" value="Genomic_DNA"/>
</dbReference>
<proteinExistence type="predicted"/>
<keyword evidence="3" id="KW-1185">Reference proteome</keyword>
<dbReference type="PANTHER" id="PTHR30595:SF6">
    <property type="entry name" value="SCHLAFEN ALBA-2 DOMAIN-CONTAINING PROTEIN"/>
    <property type="match status" value="1"/>
</dbReference>
<accession>C7NQY1</accession>
<dbReference type="AlphaFoldDB" id="C7NQY1"/>
<evidence type="ECO:0000313" key="2">
    <source>
        <dbReference type="EMBL" id="ACV11885.1"/>
    </source>
</evidence>
<dbReference type="KEGG" id="hut:Huta_1712"/>
<dbReference type="InterPro" id="IPR038461">
    <property type="entry name" value="Schlafen_AlbA_2_dom_sf"/>
</dbReference>
<dbReference type="HOGENOM" id="CLU_122698_0_0_2"/>
<organism evidence="2 3">
    <name type="scientific">Halorhabdus utahensis (strain DSM 12940 / JCM 11049 / AX-2)</name>
    <dbReference type="NCBI Taxonomy" id="519442"/>
    <lineage>
        <taxon>Archaea</taxon>
        <taxon>Methanobacteriati</taxon>
        <taxon>Methanobacteriota</taxon>
        <taxon>Stenosarchaea group</taxon>
        <taxon>Halobacteria</taxon>
        <taxon>Halobacteriales</taxon>
        <taxon>Haloarculaceae</taxon>
        <taxon>Halorhabdus</taxon>
    </lineage>
</organism>
<feature type="domain" description="Schlafen AlbA-2" evidence="1">
    <location>
        <begin position="9"/>
        <end position="119"/>
    </location>
</feature>
<sequence>MKTVLSRQESEVLEFKEQLPNHRDKVAQEVAALANNEGGTILIGVDDSGTPVGLDSIDQVEETVANVLSNDLSNVIRDIEKARVDGTDILIINVDRAIEVPVDVDGTFFVRTGTTTDRLTGREILDGFPREVGRHDGI</sequence>
<dbReference type="STRING" id="519442.Huta_1712"/>
<dbReference type="eggNOG" id="arCOG03296">
    <property type="taxonomic scope" value="Archaea"/>
</dbReference>
<dbReference type="Pfam" id="PF04326">
    <property type="entry name" value="SLFN_AlbA_2"/>
    <property type="match status" value="1"/>
</dbReference>
<reference evidence="2 3" key="1">
    <citation type="journal article" date="2009" name="Stand. Genomic Sci.">
        <title>Complete genome sequence of Halorhabdus utahensis type strain (AX-2).</title>
        <authorList>
            <person name="Anderson I."/>
            <person name="Tindall B.J."/>
            <person name="Pomrenke H."/>
            <person name="Goker M."/>
            <person name="Lapidus A."/>
            <person name="Nolan M."/>
            <person name="Copeland A."/>
            <person name="Glavina Del Rio T."/>
            <person name="Chen F."/>
            <person name="Tice H."/>
            <person name="Cheng J.F."/>
            <person name="Lucas S."/>
            <person name="Chertkov O."/>
            <person name="Bruce D."/>
            <person name="Brettin T."/>
            <person name="Detter J.C."/>
            <person name="Han C."/>
            <person name="Goodwin L."/>
            <person name="Land M."/>
            <person name="Hauser L."/>
            <person name="Chang Y.J."/>
            <person name="Jeffries C.D."/>
            <person name="Pitluck S."/>
            <person name="Pati A."/>
            <person name="Mavromatis K."/>
            <person name="Ivanova N."/>
            <person name="Ovchinnikova G."/>
            <person name="Chen A."/>
            <person name="Palaniappan K."/>
            <person name="Chain P."/>
            <person name="Rohde M."/>
            <person name="Bristow J."/>
            <person name="Eisen J.A."/>
            <person name="Markowitz V."/>
            <person name="Hugenholtz P."/>
            <person name="Kyrpides N.C."/>
            <person name="Klenk H.P."/>
        </authorList>
    </citation>
    <scope>NUCLEOTIDE SEQUENCE [LARGE SCALE GENOMIC DNA]</scope>
    <source>
        <strain evidence="3">DSM 12940 / JCM 11049 / AX-2</strain>
    </source>
</reference>
<protein>
    <submittedName>
        <fullName evidence="2">Putative transcriptional regulator</fullName>
    </submittedName>
</protein>
<gene>
    <name evidence="2" type="ordered locus">Huta_1712</name>
</gene>
<name>C7NQY1_HALUD</name>
<dbReference type="Gene3D" id="3.30.950.30">
    <property type="entry name" value="Schlafen, AAA domain"/>
    <property type="match status" value="1"/>
</dbReference>
<dbReference type="Proteomes" id="UP000002071">
    <property type="component" value="Chromosome"/>
</dbReference>
<evidence type="ECO:0000313" key="3">
    <source>
        <dbReference type="Proteomes" id="UP000002071"/>
    </source>
</evidence>